<evidence type="ECO:0000313" key="2">
    <source>
        <dbReference type="Proteomes" id="UP000002333"/>
    </source>
</evidence>
<accession>A0A3F2ZRJ8</accession>
<proteinExistence type="predicted"/>
<gene>
    <name evidence="1" type="ordered locus">CLJ_B2098</name>
</gene>
<evidence type="ECO:0000313" key="1">
    <source>
        <dbReference type="EMBL" id="ACQ51574.1"/>
    </source>
</evidence>
<dbReference type="Proteomes" id="UP000002333">
    <property type="component" value="Chromosome"/>
</dbReference>
<dbReference type="EMBL" id="CP001083">
    <property type="protein sequence ID" value="ACQ51574.1"/>
    <property type="molecule type" value="Genomic_DNA"/>
</dbReference>
<dbReference type="AlphaFoldDB" id="A0A3F2ZRJ8"/>
<dbReference type="KEGG" id="cbi:CLJ_B2098"/>
<protein>
    <submittedName>
        <fullName evidence="1">Transposase, IS30 family</fullName>
    </submittedName>
</protein>
<sequence>MKGRLKIKKGKYEIDTIVNIINNRPSKCLGYKTPAKVFTATKT</sequence>
<name>A0A3F2ZRJ8_CLOB6</name>
<organism evidence="1 2">
    <name type="scientific">Clostridium botulinum (strain 657 / Type Ba4)</name>
    <dbReference type="NCBI Taxonomy" id="515621"/>
    <lineage>
        <taxon>Bacteria</taxon>
        <taxon>Bacillati</taxon>
        <taxon>Bacillota</taxon>
        <taxon>Clostridia</taxon>
        <taxon>Eubacteriales</taxon>
        <taxon>Clostridiaceae</taxon>
        <taxon>Clostridium</taxon>
    </lineage>
</organism>
<reference evidence="2" key="2">
    <citation type="submission" date="2008-05" db="EMBL/GenBank/DDBJ databases">
        <title>Genome sequence of Clostridium botulinum Ba4 strain 657.</title>
        <authorList>
            <person name="Shrivastava S."/>
            <person name="Brown J.L."/>
            <person name="Bruce D."/>
            <person name="Detter C."/>
            <person name="Munk C."/>
            <person name="Smith L.A."/>
            <person name="Smith T.J."/>
            <person name="Sutton G."/>
            <person name="Brettin T.S."/>
        </authorList>
    </citation>
    <scope>NUCLEOTIDE SEQUENCE [LARGE SCALE GENOMIC DNA]</scope>
    <source>
        <strain evidence="2">657 / Type Ba4</strain>
    </source>
</reference>
<reference evidence="1 2" key="1">
    <citation type="journal article" date="2007" name="PLoS ONE">
        <title>Analysis of the neurotoxin complex genes in Clostridium botulinum A1-A4 and B1 strains: BoNT/A3, /Ba4 and /B1 clusters are located within plasmids.</title>
        <authorList>
            <person name="Smith T.J."/>
            <person name="Hill K.K."/>
            <person name="Foley B.T."/>
            <person name="Detter J.C."/>
            <person name="Munk A.C."/>
            <person name="Bruce D.C."/>
            <person name="Doggett N.A."/>
            <person name="Smith L.A."/>
            <person name="Marks J.D."/>
            <person name="Xie G."/>
            <person name="Brettin T.S."/>
        </authorList>
    </citation>
    <scope>NUCLEOTIDE SEQUENCE [LARGE SCALE GENOMIC DNA]</scope>
    <source>
        <strain evidence="2">657 / Type Ba4</strain>
    </source>
</reference>